<protein>
    <recommendedName>
        <fullName evidence="4">Tubby C-terminal-like domain-containing protein</fullName>
    </recommendedName>
</protein>
<evidence type="ECO:0000313" key="3">
    <source>
        <dbReference type="Proteomes" id="UP001197093"/>
    </source>
</evidence>
<reference evidence="2" key="1">
    <citation type="submission" date="2023-02" db="EMBL/GenBank/DDBJ databases">
        <authorList>
            <person name="Palmer J.M."/>
        </authorList>
    </citation>
    <scope>NUCLEOTIDE SEQUENCE</scope>
    <source>
        <strain evidence="2">FW57</strain>
    </source>
</reference>
<proteinExistence type="inferred from homology"/>
<evidence type="ECO:0008006" key="4">
    <source>
        <dbReference type="Google" id="ProtNLM"/>
    </source>
</evidence>
<comment type="similarity">
    <text evidence="1">Belongs to the LOR family.</text>
</comment>
<dbReference type="PANTHER" id="PTHR31087">
    <property type="match status" value="1"/>
</dbReference>
<gene>
    <name evidence="2" type="ORF">NEMBOFW57_006294</name>
</gene>
<dbReference type="InterPro" id="IPR038595">
    <property type="entry name" value="LOR_sf"/>
</dbReference>
<dbReference type="InterPro" id="IPR025659">
    <property type="entry name" value="Tubby-like_C"/>
</dbReference>
<organism evidence="2 3">
    <name type="scientific">Staphylotrichum longicolle</name>
    <dbReference type="NCBI Taxonomy" id="669026"/>
    <lineage>
        <taxon>Eukaryota</taxon>
        <taxon>Fungi</taxon>
        <taxon>Dikarya</taxon>
        <taxon>Ascomycota</taxon>
        <taxon>Pezizomycotina</taxon>
        <taxon>Sordariomycetes</taxon>
        <taxon>Sordariomycetidae</taxon>
        <taxon>Sordariales</taxon>
        <taxon>Chaetomiaceae</taxon>
        <taxon>Staphylotrichum</taxon>
    </lineage>
</organism>
<dbReference type="Proteomes" id="UP001197093">
    <property type="component" value="Unassembled WGS sequence"/>
</dbReference>
<dbReference type="Pfam" id="PF04525">
    <property type="entry name" value="LOR"/>
    <property type="match status" value="1"/>
</dbReference>
<dbReference type="PANTHER" id="PTHR31087:SF161">
    <property type="entry name" value="TUBBY C 2 FAMILY PROTEIN"/>
    <property type="match status" value="1"/>
</dbReference>
<accession>A0AAD4EYN1</accession>
<dbReference type="EMBL" id="JAHCVI010000002">
    <property type="protein sequence ID" value="KAG7289917.1"/>
    <property type="molecule type" value="Genomic_DNA"/>
</dbReference>
<dbReference type="AlphaFoldDB" id="A0AAD4EYN1"/>
<evidence type="ECO:0000256" key="1">
    <source>
        <dbReference type="ARBA" id="ARBA00005437"/>
    </source>
</evidence>
<dbReference type="Gene3D" id="2.40.160.200">
    <property type="entry name" value="LURP1-related"/>
    <property type="match status" value="1"/>
</dbReference>
<evidence type="ECO:0000313" key="2">
    <source>
        <dbReference type="EMBL" id="KAG7289917.1"/>
    </source>
</evidence>
<dbReference type="SUPFAM" id="SSF54518">
    <property type="entry name" value="Tubby C-terminal domain-like"/>
    <property type="match status" value="1"/>
</dbReference>
<comment type="caution">
    <text evidence="2">The sequence shown here is derived from an EMBL/GenBank/DDBJ whole genome shotgun (WGS) entry which is preliminary data.</text>
</comment>
<sequence length="193" mass="21426">MAAYQLPPLPQPLAVFDHTTARQTQTLVIKEKLLDNFDIKDLNGAPWMRVEAKLATVRGRKKFFDSRGGYLFDITKEPLHLHTTFSLKDQNKREIMEVKSNFSPTFTTAQGRAVSLTMKGNWLDTSADIVEDTTGAVAARIDRKVFNAREALLGQQTYHLTVAPGVDVALLVAMCICLDEKQNEGQGGTCSIL</sequence>
<keyword evidence="3" id="KW-1185">Reference proteome</keyword>
<dbReference type="InterPro" id="IPR007612">
    <property type="entry name" value="LOR"/>
</dbReference>
<name>A0AAD4EYN1_9PEZI</name>